<dbReference type="STRING" id="1654360.EA58_00970"/>
<organism evidence="2 3">
    <name type="scientific">Photobacterium galatheae</name>
    <dbReference type="NCBI Taxonomy" id="1654360"/>
    <lineage>
        <taxon>Bacteria</taxon>
        <taxon>Pseudomonadati</taxon>
        <taxon>Pseudomonadota</taxon>
        <taxon>Gammaproteobacteria</taxon>
        <taxon>Vibrionales</taxon>
        <taxon>Vibrionaceae</taxon>
        <taxon>Photobacterium</taxon>
    </lineage>
</organism>
<dbReference type="Gene3D" id="3.90.79.10">
    <property type="entry name" value="Nucleoside Triphosphate Pyrophosphohydrolase"/>
    <property type="match status" value="1"/>
</dbReference>
<dbReference type="GO" id="GO:0003824">
    <property type="term" value="F:catalytic activity"/>
    <property type="evidence" value="ECO:0007669"/>
    <property type="project" value="UniProtKB-ARBA"/>
</dbReference>
<dbReference type="EMBL" id="JMIB01000002">
    <property type="protein sequence ID" value="KDM93469.1"/>
    <property type="molecule type" value="Genomic_DNA"/>
</dbReference>
<accession>A0A066RSX7</accession>
<evidence type="ECO:0000259" key="1">
    <source>
        <dbReference type="PROSITE" id="PS51462"/>
    </source>
</evidence>
<reference evidence="2 3" key="1">
    <citation type="submission" date="2014-04" db="EMBL/GenBank/DDBJ databases">
        <title>Draft genome sequence of Photobacterium halotolerans S2753: a solonamide, ngercheumicin and holomycin producer.</title>
        <authorList>
            <person name="Machado H.R."/>
            <person name="Gram L."/>
        </authorList>
    </citation>
    <scope>NUCLEOTIDE SEQUENCE [LARGE SCALE GENOMIC DNA]</scope>
    <source>
        <strain evidence="2 3">S2753</strain>
    </source>
</reference>
<comment type="caution">
    <text evidence="2">The sequence shown here is derived from an EMBL/GenBank/DDBJ whole genome shotgun (WGS) entry which is preliminary data.</text>
</comment>
<dbReference type="Proteomes" id="UP000027192">
    <property type="component" value="Unassembled WGS sequence"/>
</dbReference>
<dbReference type="OrthoDB" id="9804442at2"/>
<dbReference type="AlphaFoldDB" id="A0A066RSX7"/>
<dbReference type="CDD" id="cd04663">
    <property type="entry name" value="NUDIX_Hydrolase"/>
    <property type="match status" value="1"/>
</dbReference>
<gene>
    <name evidence="2" type="ORF">EA58_00970</name>
</gene>
<proteinExistence type="predicted"/>
<evidence type="ECO:0000313" key="2">
    <source>
        <dbReference type="EMBL" id="KDM93469.1"/>
    </source>
</evidence>
<protein>
    <submittedName>
        <fullName evidence="2">DNA mismatch repair protein MutT</fullName>
    </submittedName>
</protein>
<dbReference type="PROSITE" id="PS51462">
    <property type="entry name" value="NUDIX"/>
    <property type="match status" value="1"/>
</dbReference>
<evidence type="ECO:0000313" key="3">
    <source>
        <dbReference type="Proteomes" id="UP000027192"/>
    </source>
</evidence>
<sequence length="133" mass="15287">MKVCPLVLRSGVNGLEILLFKHPLAGVQLVKGTLEFSDCSIESAALRELAEESGIHDVRFAGYLGLWESGYQNQLWHFVLCECGFLPCHWIFHTLDDGGHDFEFFWHDLREPVRFKCHDVFMRAIDYVKAVCL</sequence>
<feature type="domain" description="Nudix hydrolase" evidence="1">
    <location>
        <begin position="1"/>
        <end position="130"/>
    </location>
</feature>
<dbReference type="Pfam" id="PF00293">
    <property type="entry name" value="NUDIX"/>
    <property type="match status" value="1"/>
</dbReference>
<dbReference type="InterPro" id="IPR000086">
    <property type="entry name" value="NUDIX_hydrolase_dom"/>
</dbReference>
<name>A0A066RSX7_9GAMM</name>
<dbReference type="SUPFAM" id="SSF55811">
    <property type="entry name" value="Nudix"/>
    <property type="match status" value="1"/>
</dbReference>
<dbReference type="InterPro" id="IPR015797">
    <property type="entry name" value="NUDIX_hydrolase-like_dom_sf"/>
</dbReference>
<keyword evidence="3" id="KW-1185">Reference proteome</keyword>